<keyword evidence="3" id="KW-1185">Reference proteome</keyword>
<keyword evidence="1" id="KW-0732">Signal</keyword>
<organism evidence="2 3">
    <name type="scientific">Armatimonas rosea</name>
    <dbReference type="NCBI Taxonomy" id="685828"/>
    <lineage>
        <taxon>Bacteria</taxon>
        <taxon>Bacillati</taxon>
        <taxon>Armatimonadota</taxon>
        <taxon>Armatimonadia</taxon>
        <taxon>Armatimonadales</taxon>
        <taxon>Armatimonadaceae</taxon>
        <taxon>Armatimonas</taxon>
    </lineage>
</organism>
<feature type="chain" id="PRO_5031322181" description="PEP-CTERM protein-sorting domain-containing protein" evidence="1">
    <location>
        <begin position="22"/>
        <end position="319"/>
    </location>
</feature>
<dbReference type="RefSeq" id="WP_184193048.1">
    <property type="nucleotide sequence ID" value="NZ_JACHGW010000001.1"/>
</dbReference>
<feature type="signal peptide" evidence="1">
    <location>
        <begin position="1"/>
        <end position="21"/>
    </location>
</feature>
<proteinExistence type="predicted"/>
<sequence>MKQSLALLVLCLLTGTLPARAQVYKSWAAATGFSGVPVTDFHDGLGGVSSARTTATSPMGGTGIAYGYSWTELGALHVLAETRTDSTSLAVGADQNFAFSGRDNAAVFDPTAPGFYATAAQFAVDDLLIPGVGVTTVSANMSLHAILQSTAATALGSYFAESGFYLGFSVSQGGVGIGSGTLKVRRDAAGVSSQVGTGLLPESLVVAPTISTIYTTNSFSVTKGAPFKMDWFLSGYATSFTNGGNATTGKTDMENTFSWATSGPVFNIAGGGTISSAQGGISNNLYTSLASAPEPGTLTFLALGATLVIVTRKQRRAHH</sequence>
<protein>
    <recommendedName>
        <fullName evidence="4">PEP-CTERM protein-sorting domain-containing protein</fullName>
    </recommendedName>
</protein>
<evidence type="ECO:0000313" key="2">
    <source>
        <dbReference type="EMBL" id="MBB6049446.1"/>
    </source>
</evidence>
<gene>
    <name evidence="2" type="ORF">HNQ39_001208</name>
</gene>
<evidence type="ECO:0000256" key="1">
    <source>
        <dbReference type="SAM" id="SignalP"/>
    </source>
</evidence>
<dbReference type="EMBL" id="JACHGW010000001">
    <property type="protein sequence ID" value="MBB6049446.1"/>
    <property type="molecule type" value="Genomic_DNA"/>
</dbReference>
<evidence type="ECO:0000313" key="3">
    <source>
        <dbReference type="Proteomes" id="UP000520814"/>
    </source>
</evidence>
<evidence type="ECO:0008006" key="4">
    <source>
        <dbReference type="Google" id="ProtNLM"/>
    </source>
</evidence>
<name>A0A7W9SMP0_ARMRO</name>
<reference evidence="2 3" key="1">
    <citation type="submission" date="2020-08" db="EMBL/GenBank/DDBJ databases">
        <title>Genomic Encyclopedia of Type Strains, Phase IV (KMG-IV): sequencing the most valuable type-strain genomes for metagenomic binning, comparative biology and taxonomic classification.</title>
        <authorList>
            <person name="Goeker M."/>
        </authorList>
    </citation>
    <scope>NUCLEOTIDE SEQUENCE [LARGE SCALE GENOMIC DNA]</scope>
    <source>
        <strain evidence="2 3">DSM 23562</strain>
    </source>
</reference>
<accession>A0A7W9SMP0</accession>
<dbReference type="AlphaFoldDB" id="A0A7W9SMP0"/>
<comment type="caution">
    <text evidence="2">The sequence shown here is derived from an EMBL/GenBank/DDBJ whole genome shotgun (WGS) entry which is preliminary data.</text>
</comment>
<dbReference type="Proteomes" id="UP000520814">
    <property type="component" value="Unassembled WGS sequence"/>
</dbReference>